<dbReference type="SUPFAM" id="SSF48452">
    <property type="entry name" value="TPR-like"/>
    <property type="match status" value="2"/>
</dbReference>
<keyword evidence="2" id="KW-0802">TPR repeat</keyword>
<dbReference type="EMBL" id="JBHRZT010000073">
    <property type="protein sequence ID" value="MFC3886589.1"/>
    <property type="molecule type" value="Genomic_DNA"/>
</dbReference>
<sequence>MGKHLNIKESTAQIVPFIRTGEYFFKKGIKAYRHRDIFKAKKYLQRANHLEPYNTKTICQLAIVLTELGEYQQSNQLLSSVMEELNPDMNECYYFLANNYAHLGLFHEAQKYARLYIDIEPDGEFIDEAEELLELLSIELEDGELELDEYEDDLIMKQEKAKHLLEQAKFEEAIVLLEEIIREYPEFWSAYNNLALAHFYLNRVEKAMVILDDVLTKNPGNLHALCNQLIFYYYCREDERVEALLQQLSRVYPLLVEHRYKLGATFALVQKYDLAYKWLRHLYKQGFQGEVSFYYWLSHAAYHSGHEEFSRLVWKRVVEEMPEKEGTEPWNGEETIVQVNELKQIIEAKCLSNEQEEQFCGIFLTHTLGQQDQVDVLRQLGPSLMKNTVIKPFYQYVLAAALSNRESYDFHSGYDIACILFKAVDVKEAPALLEYWFRLYIRAEQKHCEMRNVHAWAAAVLYMWTKQAKKERISQAELAAEHSLSPSTISKYVKRVNMLLQ</sequence>
<dbReference type="Proteomes" id="UP001595752">
    <property type="component" value="Unassembled WGS sequence"/>
</dbReference>
<dbReference type="PANTHER" id="PTHR44943">
    <property type="entry name" value="CELLULOSE SYNTHASE OPERON PROTEIN C"/>
    <property type="match status" value="1"/>
</dbReference>
<dbReference type="SMART" id="SM00028">
    <property type="entry name" value="TPR"/>
    <property type="match status" value="4"/>
</dbReference>
<dbReference type="InterPro" id="IPR011990">
    <property type="entry name" value="TPR-like_helical_dom_sf"/>
</dbReference>
<evidence type="ECO:0000256" key="2">
    <source>
        <dbReference type="ARBA" id="ARBA00022803"/>
    </source>
</evidence>
<accession>A0ABV8BBX3</accession>
<dbReference type="RefSeq" id="WP_377919006.1">
    <property type="nucleotide sequence ID" value="NZ_JBHRZT010000073.1"/>
</dbReference>
<protein>
    <submittedName>
        <fullName evidence="4">Tetratricopeptide repeat protein</fullName>
    </submittedName>
</protein>
<dbReference type="Gene3D" id="1.25.40.10">
    <property type="entry name" value="Tetratricopeptide repeat domain"/>
    <property type="match status" value="2"/>
</dbReference>
<dbReference type="Pfam" id="PF14559">
    <property type="entry name" value="TPR_19"/>
    <property type="match status" value="1"/>
</dbReference>
<evidence type="ECO:0000256" key="3">
    <source>
        <dbReference type="SAM" id="Coils"/>
    </source>
</evidence>
<evidence type="ECO:0000313" key="4">
    <source>
        <dbReference type="EMBL" id="MFC3886589.1"/>
    </source>
</evidence>
<dbReference type="InterPro" id="IPR019734">
    <property type="entry name" value="TPR_rpt"/>
</dbReference>
<name>A0ABV8BBX3_9BACI</name>
<evidence type="ECO:0000256" key="1">
    <source>
        <dbReference type="ARBA" id="ARBA00022737"/>
    </source>
</evidence>
<dbReference type="InterPro" id="IPR051685">
    <property type="entry name" value="Ycf3/AcsC/BcsC/TPR_MFPF"/>
</dbReference>
<comment type="caution">
    <text evidence="4">The sequence shown here is derived from an EMBL/GenBank/DDBJ whole genome shotgun (WGS) entry which is preliminary data.</text>
</comment>
<organism evidence="4 5">
    <name type="scientific">Bacillus songklensis</name>
    <dbReference type="NCBI Taxonomy" id="1069116"/>
    <lineage>
        <taxon>Bacteria</taxon>
        <taxon>Bacillati</taxon>
        <taxon>Bacillota</taxon>
        <taxon>Bacilli</taxon>
        <taxon>Bacillales</taxon>
        <taxon>Bacillaceae</taxon>
        <taxon>Bacillus</taxon>
    </lineage>
</organism>
<feature type="coiled-coil region" evidence="3">
    <location>
        <begin position="126"/>
        <end position="167"/>
    </location>
</feature>
<keyword evidence="1" id="KW-0677">Repeat</keyword>
<proteinExistence type="predicted"/>
<gene>
    <name evidence="4" type="ORF">ACFOU2_25070</name>
</gene>
<keyword evidence="3" id="KW-0175">Coiled coil</keyword>
<dbReference type="PANTHER" id="PTHR44943:SF8">
    <property type="entry name" value="TPR REPEAT-CONTAINING PROTEIN MJ0263"/>
    <property type="match status" value="1"/>
</dbReference>
<keyword evidence="5" id="KW-1185">Reference proteome</keyword>
<reference evidence="5" key="1">
    <citation type="journal article" date="2019" name="Int. J. Syst. Evol. Microbiol.">
        <title>The Global Catalogue of Microorganisms (GCM) 10K type strain sequencing project: providing services to taxonomists for standard genome sequencing and annotation.</title>
        <authorList>
            <consortium name="The Broad Institute Genomics Platform"/>
            <consortium name="The Broad Institute Genome Sequencing Center for Infectious Disease"/>
            <person name="Wu L."/>
            <person name="Ma J."/>
        </authorList>
    </citation>
    <scope>NUCLEOTIDE SEQUENCE [LARGE SCALE GENOMIC DNA]</scope>
    <source>
        <strain evidence="5">CCUG 61889</strain>
    </source>
</reference>
<evidence type="ECO:0000313" key="5">
    <source>
        <dbReference type="Proteomes" id="UP001595752"/>
    </source>
</evidence>